<evidence type="ECO:0000259" key="6">
    <source>
        <dbReference type="Pfam" id="PF01276"/>
    </source>
</evidence>
<dbReference type="InterPro" id="IPR000310">
    <property type="entry name" value="Orn/Lys/Arg_deCO2ase_major_dom"/>
</dbReference>
<feature type="domain" description="Orn/Lys/Arg decarboxylases family 1 pyridoxal-P attachment site" evidence="6">
    <location>
        <begin position="7"/>
        <end position="150"/>
    </location>
</feature>
<feature type="domain" description="Orn/Lys/Arg decarboxylase C-terminal" evidence="7">
    <location>
        <begin position="239"/>
        <end position="310"/>
    </location>
</feature>
<proteinExistence type="inferred from homology"/>
<evidence type="ECO:0000256" key="5">
    <source>
        <dbReference type="ARBA" id="ARBA00023239"/>
    </source>
</evidence>
<comment type="caution">
    <text evidence="8">The sequence shown here is derived from an EMBL/GenBank/DDBJ whole genome shotgun (WGS) entry which is preliminary data.</text>
</comment>
<reference evidence="8 9" key="1">
    <citation type="journal article" date="2024" name="Plant J.">
        <title>Genome sequences and population genomics reveal climatic adaptation and genomic divergence between two closely related sweetgum species.</title>
        <authorList>
            <person name="Xu W.Q."/>
            <person name="Ren C.Q."/>
            <person name="Zhang X.Y."/>
            <person name="Comes H.P."/>
            <person name="Liu X.H."/>
            <person name="Li Y.G."/>
            <person name="Kettle C.J."/>
            <person name="Jalonen R."/>
            <person name="Gaisberger H."/>
            <person name="Ma Y.Z."/>
            <person name="Qiu Y.X."/>
        </authorList>
    </citation>
    <scope>NUCLEOTIDE SEQUENCE [LARGE SCALE GENOMIC DNA]</scope>
    <source>
        <strain evidence="8">Hangzhou</strain>
    </source>
</reference>
<dbReference type="SUPFAM" id="SSF55904">
    <property type="entry name" value="Ornithine decarboxylase C-terminal domain"/>
    <property type="match status" value="1"/>
</dbReference>
<dbReference type="EMBL" id="JBBPBK010000264">
    <property type="protein sequence ID" value="KAK9265992.1"/>
    <property type="molecule type" value="Genomic_DNA"/>
</dbReference>
<protein>
    <recommendedName>
        <fullName evidence="10">Arginine decarboxylase</fullName>
    </recommendedName>
</protein>
<keyword evidence="4" id="KW-0663">Pyridoxal phosphate</keyword>
<organism evidence="8 9">
    <name type="scientific">Liquidambar formosana</name>
    <name type="common">Formosan gum</name>
    <dbReference type="NCBI Taxonomy" id="63359"/>
    <lineage>
        <taxon>Eukaryota</taxon>
        <taxon>Viridiplantae</taxon>
        <taxon>Streptophyta</taxon>
        <taxon>Embryophyta</taxon>
        <taxon>Tracheophyta</taxon>
        <taxon>Spermatophyta</taxon>
        <taxon>Magnoliopsida</taxon>
        <taxon>eudicotyledons</taxon>
        <taxon>Gunneridae</taxon>
        <taxon>Pentapetalae</taxon>
        <taxon>Saxifragales</taxon>
        <taxon>Altingiaceae</taxon>
        <taxon>Liquidambar</taxon>
    </lineage>
</organism>
<comment type="similarity">
    <text evidence="2">Belongs to the Orn/Lys/Arg decarboxylase class-I family.</text>
</comment>
<keyword evidence="3" id="KW-0210">Decarboxylase</keyword>
<evidence type="ECO:0000313" key="8">
    <source>
        <dbReference type="EMBL" id="KAK9265992.1"/>
    </source>
</evidence>
<keyword evidence="5" id="KW-0456">Lyase</keyword>
<evidence type="ECO:0000256" key="2">
    <source>
        <dbReference type="ARBA" id="ARBA00010671"/>
    </source>
</evidence>
<dbReference type="AlphaFoldDB" id="A0AAP0QY67"/>
<dbReference type="Gene3D" id="3.40.640.10">
    <property type="entry name" value="Type I PLP-dependent aspartate aminotransferase-like (Major domain)"/>
    <property type="match status" value="1"/>
</dbReference>
<dbReference type="SUPFAM" id="SSF53383">
    <property type="entry name" value="PLP-dependent transferases"/>
    <property type="match status" value="1"/>
</dbReference>
<accession>A0AAP0QY67</accession>
<evidence type="ECO:0000256" key="1">
    <source>
        <dbReference type="ARBA" id="ARBA00001933"/>
    </source>
</evidence>
<comment type="cofactor">
    <cofactor evidence="1">
        <name>pyridoxal 5'-phosphate</name>
        <dbReference type="ChEBI" id="CHEBI:597326"/>
    </cofactor>
</comment>
<keyword evidence="9" id="KW-1185">Reference proteome</keyword>
<dbReference type="InterPro" id="IPR015424">
    <property type="entry name" value="PyrdxlP-dep_Trfase"/>
</dbReference>
<dbReference type="Gene3D" id="3.90.100.10">
    <property type="entry name" value="Orn/Lys/Arg decarboxylase, C-terminal domain"/>
    <property type="match status" value="1"/>
</dbReference>
<dbReference type="PANTHER" id="PTHR43277">
    <property type="entry name" value="ARGININE DECARBOXYLASE"/>
    <property type="match status" value="1"/>
</dbReference>
<dbReference type="PANTHER" id="PTHR43277:SF4">
    <property type="entry name" value="ARGININE DECARBOXYLASE"/>
    <property type="match status" value="1"/>
</dbReference>
<dbReference type="Proteomes" id="UP001415857">
    <property type="component" value="Unassembled WGS sequence"/>
</dbReference>
<sequence length="331" mass="36456">MENRKAAAVFVTSPTYHGICSNLSEISWLCHSHDIPLIVDEAHGAHLGFHPQLPNSALQQGADLAVQSTHKVLCSLTQSSMLHMSGNIVDRDRICRCLQTLQSSSPNYLLLASLDAARAQLSENPDTVFNRAMELSVKTKNLIEKIPGISVLNFSGFSNFSAIDPLRLTIGVWQLGLSGYEADEILCRDYGIISELVGYQYITFVINLGTCEEHLQRLVSGIRHLSETSLLIQRMEEKVKDRMCAPFSDISMRLNPREAFFSSKRRVSIGESLGETCGELICPYPPGIPIMIPGEIITQRALDYLLHVRSNGAVISGASDPRLSSIVVCDV</sequence>
<dbReference type="InterPro" id="IPR008286">
    <property type="entry name" value="Prn/Lys/Arg_de-COase_C"/>
</dbReference>
<dbReference type="Pfam" id="PF03711">
    <property type="entry name" value="OKR_DC_1_C"/>
    <property type="match status" value="1"/>
</dbReference>
<evidence type="ECO:0000256" key="4">
    <source>
        <dbReference type="ARBA" id="ARBA00022898"/>
    </source>
</evidence>
<dbReference type="GO" id="GO:0016831">
    <property type="term" value="F:carboxy-lyase activity"/>
    <property type="evidence" value="ECO:0007669"/>
    <property type="project" value="UniProtKB-KW"/>
</dbReference>
<dbReference type="InterPro" id="IPR015421">
    <property type="entry name" value="PyrdxlP-dep_Trfase_major"/>
</dbReference>
<dbReference type="Pfam" id="PF01276">
    <property type="entry name" value="OKR_DC_1"/>
    <property type="match status" value="1"/>
</dbReference>
<dbReference type="InterPro" id="IPR036633">
    <property type="entry name" value="Prn/Lys/Arg_de-COase_C_sf"/>
</dbReference>
<evidence type="ECO:0008006" key="10">
    <source>
        <dbReference type="Google" id="ProtNLM"/>
    </source>
</evidence>
<dbReference type="InterPro" id="IPR052357">
    <property type="entry name" value="Orn_Lys_Arg_decarboxylase-I"/>
</dbReference>
<evidence type="ECO:0000259" key="7">
    <source>
        <dbReference type="Pfam" id="PF03711"/>
    </source>
</evidence>
<name>A0AAP0QY67_LIQFO</name>
<evidence type="ECO:0000313" key="9">
    <source>
        <dbReference type="Proteomes" id="UP001415857"/>
    </source>
</evidence>
<evidence type="ECO:0000256" key="3">
    <source>
        <dbReference type="ARBA" id="ARBA00022793"/>
    </source>
</evidence>
<gene>
    <name evidence="8" type="ORF">L1049_012492</name>
</gene>